<proteinExistence type="predicted"/>
<dbReference type="SUPFAM" id="SSF48366">
    <property type="entry name" value="Ras GEF"/>
    <property type="match status" value="1"/>
</dbReference>
<protein>
    <recommendedName>
        <fullName evidence="8">Anaphase-promoting complex subunit 4</fullName>
    </recommendedName>
</protein>
<dbReference type="InterPro" id="IPR015943">
    <property type="entry name" value="WD40/YVTN_repeat-like_dom_sf"/>
</dbReference>
<dbReference type="Gene3D" id="1.20.870.10">
    <property type="entry name" value="Son of sevenless (SoS) protein Chain: S domain 1"/>
    <property type="match status" value="1"/>
</dbReference>
<dbReference type="PANTHER" id="PTHR23113:SF348">
    <property type="entry name" value="GUANYL-NUCLEOTIDE EXCHANGE FACTOR RASGEF, PUTATIVE (AFU_ORTHOLOGUE AFUA_1G04700)-RELATED"/>
    <property type="match status" value="1"/>
</dbReference>
<evidence type="ECO:0008006" key="8">
    <source>
        <dbReference type="Google" id="ProtNLM"/>
    </source>
</evidence>
<dbReference type="InterPro" id="IPR024790">
    <property type="entry name" value="APC4_long_dom"/>
</dbReference>
<evidence type="ECO:0000259" key="4">
    <source>
        <dbReference type="PROSITE" id="PS50009"/>
    </source>
</evidence>
<dbReference type="SUPFAM" id="SSF63829">
    <property type="entry name" value="Calcium-dependent phosphotriesterase"/>
    <property type="match status" value="1"/>
</dbReference>
<dbReference type="Gene3D" id="1.10.840.10">
    <property type="entry name" value="Ras guanine-nucleotide exchange factors catalytic domain"/>
    <property type="match status" value="1"/>
</dbReference>
<dbReference type="Pfam" id="PF00618">
    <property type="entry name" value="RasGEF_N"/>
    <property type="match status" value="1"/>
</dbReference>
<evidence type="ECO:0000313" key="7">
    <source>
        <dbReference type="Proteomes" id="UP000567179"/>
    </source>
</evidence>
<feature type="region of interest" description="Disordered" evidence="3">
    <location>
        <begin position="514"/>
        <end position="577"/>
    </location>
</feature>
<feature type="compositionally biased region" description="Low complexity" evidence="3">
    <location>
        <begin position="756"/>
        <end position="768"/>
    </location>
</feature>
<dbReference type="OrthoDB" id="28357at2759"/>
<sequence length="1922" mass="212778">MATAHDFPDFSSVPPLMLSTQHMDHPSVNETLTGEVSHFLKSPAISFAESFTTAYTSPTPREEYEDFSRLDMSSLSLSLDQDIQHSVTNDSVPRSHQEDIAQTSTGNSFPTFSTGVGAPGEAQVVSKESTWSSRHRGESFSSLVTAHDLDRDEDEPISPVSGERFRHQSLQSQEAPIPFVRGGDLPLPSRTPTSSLSGPSAHNEQIVSSSSLQSIPSQHGSYNTPGRVRSGSLGFGTPNFSRRTVVNAYPPVSSRSSIGNDAFVIAVIGTPGCGKSTVIRKGLSGHGLVESSVSAENSGSNSPRYIRRTGRIDLEKSPSGKTSHVLEVIETEALTTNGDLLKWPQGLPPIDGVIICYDASDESSYRPVEGLLKVYRTMILPVIVLGCKTDRIPAIEPGDAQAMLKTHDTGLIEVSAVNPIGKEKMKKSFQYLLKAVCRQRGPDRIIDHRNPASEQLLSLGTPDADSWTHTPTLTSSMPEFVNSVSTTIRQLPSESTPVRSDYEIRSAVPITLNAGLSPLSPPSTGNVRPFAQDNGYPSAIQDGPPDSKKTDQQHPPVAVPHPTSDEQSVKPKTPLPRPSQWADLDALLDKLLFLAVSGDDPSYAKHFLLTHRRFATPRSVLLAMQKRMRLLDTPSGDPMFAVFAQMRICNLLETWIREFPYDFAVKGTAGALIALIKSIISKTHLLHYGSEFLPFLEQLPSLVDQDATWALKSEVSDADSEVYSVYSIGDDDEEGHKPQDKEESDTSSEPQIVAHSSSRPAASSTSPQSRERKSSLPLPRALLSPSSVLTEQNPKQHLKDLVKLANEVSNINSEEIAQEITKQGVRRFLMIKARDWLQYTFVSGKSQSIIEFNIFSSHLADWVVSLILCHERPRHRARQIEKFAEIAHYLRRLNNYSALRAFVAGINNATDDATMEHLKTKFPDHAKNLKSWDLLLQHIRSHRSYRLALRNSKGSCIPALEVHLSDLIRAHEGNNDRNDDYPTKIPWGKYNLMGRFIMNTIQCQTQCRNSHNYDFPDRPHIMELFYKQETMSTETQQLRLKASDNEYDDQHGYTHTTPEGVSGLRKIFFCPMSHNTFAALEELHLHIPGRLFSNSCCPDKDLVLLSSRLGGADRMSLWNLNQGSKIWETDVGTGSGNCTVSGIAWSPDGQSIAIIQDPPAISVHSLQDGRCFLSLPLLLNSDKEQVAPLTGIWWFEDSTEPPPVSSIPDILPRDGHITGSALSVLKTLPLLDSLRKEDEGFTATDIFAFQGSHTKANQKQTLPRSIEQWPTFSETPITASIDSPSSNLRKVDHDGDSDTRNSSHVNSIMLVADRVGRVFSFLDGTFSLGYFSLGPSLTFEEPTKFPQQCLFVGQPSLMKDGNPRRCMNQMVVDFPLLSKREARDFAKLGTAGRALAHYSMRVVKEMREVWLGSDSNTGAREFGPKWVRTLEVKQKDQFGESGTNPILDLTYLLTTGRASDALLDLLGSGEQTSDRGLQKWETTVVDALTKLRDSSEKRLAPALQRLHLILEEIQGWSQLPQFATFRLDLKEIGQALDVARRGILLAGWLAAAARKERSHFKQFISWLRFEVNTVNAPNDTNVPRHDLLEVNQYFMSGLVGSDLDAWFKGPAPQFYTVDLGLKDYKVVDLSDACEEALRAAEDFRGAPVRKHIPGIDLSNINRNVDAVVEDLAKKCQKIFFQGSGASSRAAIVSFSPLPRSEVSPEQGRSSEGLPPFPFRERTALGKDGALIQHLLVALPSAYKRRFLLFKIHLDINSGTFSTPTDQSYQFVVIECYLPDGEEVEFDILDAGFFDDETVVIVYRLCDTNDQTCLATVKYDAEHIVGYQKLSYEKYVKVSDREGLMHAALDLWKTGQAPATAVAIDRRHALSSCKTGGVTLTLNGRTGRRVACVLDGTGTTLESFDLEGEAEEDMEDADDVRAE</sequence>
<dbReference type="Proteomes" id="UP000567179">
    <property type="component" value="Unassembled WGS sequence"/>
</dbReference>
<gene>
    <name evidence="6" type="ORF">D9619_003190</name>
</gene>
<name>A0A8H5AWT7_9AGAR</name>
<feature type="region of interest" description="Disordered" evidence="3">
    <location>
        <begin position="87"/>
        <end position="138"/>
    </location>
</feature>
<feature type="region of interest" description="Disordered" evidence="3">
    <location>
        <begin position="728"/>
        <end position="777"/>
    </location>
</feature>
<dbReference type="Gene3D" id="3.40.50.300">
    <property type="entry name" value="P-loop containing nucleotide triphosphate hydrolases"/>
    <property type="match status" value="1"/>
</dbReference>
<feature type="compositionally biased region" description="Polar residues" evidence="3">
    <location>
        <begin position="1277"/>
        <end position="1288"/>
    </location>
</feature>
<dbReference type="InterPro" id="IPR023578">
    <property type="entry name" value="Ras_GEF_dom_sf"/>
</dbReference>
<dbReference type="InterPro" id="IPR027417">
    <property type="entry name" value="P-loop_NTPase"/>
</dbReference>
<dbReference type="SMART" id="SM00147">
    <property type="entry name" value="RasGEF"/>
    <property type="match status" value="1"/>
</dbReference>
<reference evidence="6 7" key="1">
    <citation type="journal article" date="2020" name="ISME J.">
        <title>Uncovering the hidden diversity of litter-decomposition mechanisms in mushroom-forming fungi.</title>
        <authorList>
            <person name="Floudas D."/>
            <person name="Bentzer J."/>
            <person name="Ahren D."/>
            <person name="Johansson T."/>
            <person name="Persson P."/>
            <person name="Tunlid A."/>
        </authorList>
    </citation>
    <scope>NUCLEOTIDE SEQUENCE [LARGE SCALE GENOMIC DNA]</scope>
    <source>
        <strain evidence="6 7">CBS 101986</strain>
    </source>
</reference>
<dbReference type="CDD" id="cd00882">
    <property type="entry name" value="Ras_like_GTPase"/>
    <property type="match status" value="1"/>
</dbReference>
<dbReference type="SUPFAM" id="SSF52540">
    <property type="entry name" value="P-loop containing nucleoside triphosphate hydrolases"/>
    <property type="match status" value="1"/>
</dbReference>
<dbReference type="InterPro" id="IPR036964">
    <property type="entry name" value="RASGEF_cat_dom_sf"/>
</dbReference>
<comment type="caution">
    <text evidence="6">The sequence shown here is derived from an EMBL/GenBank/DDBJ whole genome shotgun (WGS) entry which is preliminary data.</text>
</comment>
<evidence type="ECO:0000259" key="5">
    <source>
        <dbReference type="PROSITE" id="PS50212"/>
    </source>
</evidence>
<dbReference type="GO" id="GO:0005085">
    <property type="term" value="F:guanyl-nucleotide exchange factor activity"/>
    <property type="evidence" value="ECO:0007669"/>
    <property type="project" value="UniProtKB-KW"/>
</dbReference>
<dbReference type="Pfam" id="PF12896">
    <property type="entry name" value="ANAPC4"/>
    <property type="match status" value="1"/>
</dbReference>
<feature type="compositionally biased region" description="Basic and acidic residues" evidence="3">
    <location>
        <begin position="1289"/>
        <end position="1301"/>
    </location>
</feature>
<dbReference type="PANTHER" id="PTHR23113">
    <property type="entry name" value="GUANINE NUCLEOTIDE EXCHANGE FACTOR"/>
    <property type="match status" value="1"/>
</dbReference>
<evidence type="ECO:0000256" key="3">
    <source>
        <dbReference type="SAM" id="MobiDB-lite"/>
    </source>
</evidence>
<keyword evidence="7" id="KW-1185">Reference proteome</keyword>
<evidence type="ECO:0000256" key="1">
    <source>
        <dbReference type="ARBA" id="ARBA00022658"/>
    </source>
</evidence>
<dbReference type="GO" id="GO:0005886">
    <property type="term" value="C:plasma membrane"/>
    <property type="evidence" value="ECO:0007669"/>
    <property type="project" value="TreeGrafter"/>
</dbReference>
<dbReference type="GO" id="GO:0007265">
    <property type="term" value="P:Ras protein signal transduction"/>
    <property type="evidence" value="ECO:0007669"/>
    <property type="project" value="TreeGrafter"/>
</dbReference>
<dbReference type="InterPro" id="IPR000651">
    <property type="entry name" value="Ras-like_Gua-exchang_fac_N"/>
</dbReference>
<dbReference type="PROSITE" id="PS50009">
    <property type="entry name" value="RASGEF_CAT"/>
    <property type="match status" value="1"/>
</dbReference>
<feature type="compositionally biased region" description="Polar residues" evidence="3">
    <location>
        <begin position="100"/>
        <end position="114"/>
    </location>
</feature>
<evidence type="ECO:0000313" key="6">
    <source>
        <dbReference type="EMBL" id="KAF5312384.1"/>
    </source>
</evidence>
<dbReference type="Pfam" id="PF00617">
    <property type="entry name" value="RasGEF"/>
    <property type="match status" value="1"/>
</dbReference>
<accession>A0A8H5AWT7</accession>
<dbReference type="InterPro" id="IPR008937">
    <property type="entry name" value="Ras-like_GEF"/>
</dbReference>
<feature type="region of interest" description="Disordered" evidence="3">
    <location>
        <begin position="1277"/>
        <end position="1302"/>
    </location>
</feature>
<feature type="compositionally biased region" description="Low complexity" evidence="3">
    <location>
        <begin position="185"/>
        <end position="200"/>
    </location>
</feature>
<dbReference type="CDD" id="cd06224">
    <property type="entry name" value="REM"/>
    <property type="match status" value="1"/>
</dbReference>
<feature type="domain" description="N-terminal Ras-GEF" evidence="5">
    <location>
        <begin position="575"/>
        <end position="700"/>
    </location>
</feature>
<dbReference type="Gene3D" id="2.130.10.10">
    <property type="entry name" value="YVTN repeat-like/Quinoprotein amine dehydrogenase"/>
    <property type="match status" value="1"/>
</dbReference>
<keyword evidence="1 2" id="KW-0344">Guanine-nucleotide releasing factor</keyword>
<organism evidence="6 7">
    <name type="scientific">Psilocybe cf. subviscida</name>
    <dbReference type="NCBI Taxonomy" id="2480587"/>
    <lineage>
        <taxon>Eukaryota</taxon>
        <taxon>Fungi</taxon>
        <taxon>Dikarya</taxon>
        <taxon>Basidiomycota</taxon>
        <taxon>Agaricomycotina</taxon>
        <taxon>Agaricomycetes</taxon>
        <taxon>Agaricomycetidae</taxon>
        <taxon>Agaricales</taxon>
        <taxon>Agaricineae</taxon>
        <taxon>Strophariaceae</taxon>
        <taxon>Psilocybe</taxon>
    </lineage>
</organism>
<evidence type="ECO:0000256" key="2">
    <source>
        <dbReference type="PROSITE-ProRule" id="PRU00168"/>
    </source>
</evidence>
<dbReference type="EMBL" id="JAACJJ010000056">
    <property type="protein sequence ID" value="KAF5312384.1"/>
    <property type="molecule type" value="Genomic_DNA"/>
</dbReference>
<dbReference type="PROSITE" id="PS50212">
    <property type="entry name" value="RASGEF_NTER"/>
    <property type="match status" value="1"/>
</dbReference>
<dbReference type="InterPro" id="IPR001895">
    <property type="entry name" value="RASGEF_cat_dom"/>
</dbReference>
<feature type="domain" description="Ras-GEF" evidence="4">
    <location>
        <begin position="812"/>
        <end position="1036"/>
    </location>
</feature>
<feature type="region of interest" description="Disordered" evidence="3">
    <location>
        <begin position="165"/>
        <end position="206"/>
    </location>
</feature>